<dbReference type="InterPro" id="IPR004252">
    <property type="entry name" value="Probable_transposase_24"/>
</dbReference>
<evidence type="ECO:0000256" key="1">
    <source>
        <dbReference type="SAM" id="MobiDB-lite"/>
    </source>
</evidence>
<feature type="compositionally biased region" description="Polar residues" evidence="1">
    <location>
        <begin position="64"/>
        <end position="74"/>
    </location>
</feature>
<dbReference type="Pfam" id="PF03004">
    <property type="entry name" value="Transposase_24"/>
    <property type="match status" value="1"/>
</dbReference>
<organism evidence="2 3">
    <name type="scientific">Populus euphratica</name>
    <name type="common">Euphrates poplar</name>
    <dbReference type="NCBI Taxonomy" id="75702"/>
    <lineage>
        <taxon>Eukaryota</taxon>
        <taxon>Viridiplantae</taxon>
        <taxon>Streptophyta</taxon>
        <taxon>Embryophyta</taxon>
        <taxon>Tracheophyta</taxon>
        <taxon>Spermatophyta</taxon>
        <taxon>Magnoliopsida</taxon>
        <taxon>eudicotyledons</taxon>
        <taxon>Gunneridae</taxon>
        <taxon>Pentapetalae</taxon>
        <taxon>rosids</taxon>
        <taxon>fabids</taxon>
        <taxon>Malpighiales</taxon>
        <taxon>Salicaceae</taxon>
        <taxon>Saliceae</taxon>
        <taxon>Populus</taxon>
    </lineage>
</organism>
<evidence type="ECO:0000313" key="3">
    <source>
        <dbReference type="RefSeq" id="XP_011042404.1"/>
    </source>
</evidence>
<dbReference type="KEGG" id="peu:105138102"/>
<dbReference type="AlphaFoldDB" id="A0AAJ6Y4S8"/>
<gene>
    <name evidence="3" type="primary">LOC105138102</name>
</gene>
<protein>
    <submittedName>
        <fullName evidence="3">Uncharacterized protein LOC105138102</fullName>
    </submittedName>
</protein>
<proteinExistence type="predicted"/>
<dbReference type="Proteomes" id="UP000694918">
    <property type="component" value="Unplaced"/>
</dbReference>
<reference evidence="3" key="1">
    <citation type="submission" date="2025-08" db="UniProtKB">
        <authorList>
            <consortium name="RefSeq"/>
        </authorList>
    </citation>
    <scope>IDENTIFICATION</scope>
</reference>
<name>A0AAJ6Y4S8_POPEU</name>
<sequence length="140" mass="16082">MTDLYDDVPIVPSESSIVSPMDYCICFQGWNDVAVWRDFKPIYISEDIWPHYIEHVTSERVTRRSQSGASNQNRPIHGGVTTHTGGSVSFAVYAKRMAASLEREPSLMELFVETHVRSQDRQKGVQQFVDNRAQHFMVYL</sequence>
<evidence type="ECO:0000313" key="2">
    <source>
        <dbReference type="Proteomes" id="UP000694918"/>
    </source>
</evidence>
<keyword evidence="2" id="KW-1185">Reference proteome</keyword>
<dbReference type="RefSeq" id="XP_011042404.1">
    <property type="nucleotide sequence ID" value="XM_011044102.1"/>
</dbReference>
<accession>A0AAJ6Y4S8</accession>
<feature type="region of interest" description="Disordered" evidence="1">
    <location>
        <begin position="61"/>
        <end position="82"/>
    </location>
</feature>
<dbReference type="GeneID" id="105138102"/>